<dbReference type="Pfam" id="PF19271">
    <property type="entry name" value="Nis1"/>
    <property type="match status" value="1"/>
</dbReference>
<accession>A0A5C3PNW1</accession>
<proteinExistence type="predicted"/>
<gene>
    <name evidence="2" type="ORF">K466DRAFT_563343</name>
</gene>
<dbReference type="Proteomes" id="UP000308197">
    <property type="component" value="Unassembled WGS sequence"/>
</dbReference>
<evidence type="ECO:0000256" key="1">
    <source>
        <dbReference type="SAM" id="SignalP"/>
    </source>
</evidence>
<dbReference type="AlphaFoldDB" id="A0A5C3PNW1"/>
<protein>
    <recommendedName>
        <fullName evidence="4">Phosphatidylglycerol/phosphatidylinositol transfer protein</fullName>
    </recommendedName>
</protein>
<evidence type="ECO:0000313" key="2">
    <source>
        <dbReference type="EMBL" id="TFK90757.1"/>
    </source>
</evidence>
<evidence type="ECO:0008006" key="4">
    <source>
        <dbReference type="Google" id="ProtNLM"/>
    </source>
</evidence>
<reference evidence="2 3" key="1">
    <citation type="journal article" date="2019" name="Nat. Ecol. Evol.">
        <title>Megaphylogeny resolves global patterns of mushroom evolution.</title>
        <authorList>
            <person name="Varga T."/>
            <person name="Krizsan K."/>
            <person name="Foldi C."/>
            <person name="Dima B."/>
            <person name="Sanchez-Garcia M."/>
            <person name="Sanchez-Ramirez S."/>
            <person name="Szollosi G.J."/>
            <person name="Szarkandi J.G."/>
            <person name="Papp V."/>
            <person name="Albert L."/>
            <person name="Andreopoulos W."/>
            <person name="Angelini C."/>
            <person name="Antonin V."/>
            <person name="Barry K.W."/>
            <person name="Bougher N.L."/>
            <person name="Buchanan P."/>
            <person name="Buyck B."/>
            <person name="Bense V."/>
            <person name="Catcheside P."/>
            <person name="Chovatia M."/>
            <person name="Cooper J."/>
            <person name="Damon W."/>
            <person name="Desjardin D."/>
            <person name="Finy P."/>
            <person name="Geml J."/>
            <person name="Haridas S."/>
            <person name="Hughes K."/>
            <person name="Justo A."/>
            <person name="Karasinski D."/>
            <person name="Kautmanova I."/>
            <person name="Kiss B."/>
            <person name="Kocsube S."/>
            <person name="Kotiranta H."/>
            <person name="LaButti K.M."/>
            <person name="Lechner B.E."/>
            <person name="Liimatainen K."/>
            <person name="Lipzen A."/>
            <person name="Lukacs Z."/>
            <person name="Mihaltcheva S."/>
            <person name="Morgado L.N."/>
            <person name="Niskanen T."/>
            <person name="Noordeloos M.E."/>
            <person name="Ohm R.A."/>
            <person name="Ortiz-Santana B."/>
            <person name="Ovrebo C."/>
            <person name="Racz N."/>
            <person name="Riley R."/>
            <person name="Savchenko A."/>
            <person name="Shiryaev A."/>
            <person name="Soop K."/>
            <person name="Spirin V."/>
            <person name="Szebenyi C."/>
            <person name="Tomsovsky M."/>
            <person name="Tulloss R.E."/>
            <person name="Uehling J."/>
            <person name="Grigoriev I.V."/>
            <person name="Vagvolgyi C."/>
            <person name="Papp T."/>
            <person name="Martin F.M."/>
            <person name="Miettinen O."/>
            <person name="Hibbett D.S."/>
            <person name="Nagy L.G."/>
        </authorList>
    </citation>
    <scope>NUCLEOTIDE SEQUENCE [LARGE SCALE GENOMIC DNA]</scope>
    <source>
        <strain evidence="2 3">HHB13444</strain>
    </source>
</reference>
<keyword evidence="1" id="KW-0732">Signal</keyword>
<organism evidence="2 3">
    <name type="scientific">Polyporus arcularius HHB13444</name>
    <dbReference type="NCBI Taxonomy" id="1314778"/>
    <lineage>
        <taxon>Eukaryota</taxon>
        <taxon>Fungi</taxon>
        <taxon>Dikarya</taxon>
        <taxon>Basidiomycota</taxon>
        <taxon>Agaricomycotina</taxon>
        <taxon>Agaricomycetes</taxon>
        <taxon>Polyporales</taxon>
        <taxon>Polyporaceae</taxon>
        <taxon>Polyporus</taxon>
    </lineage>
</organism>
<dbReference type="EMBL" id="ML211037">
    <property type="protein sequence ID" value="TFK90757.1"/>
    <property type="molecule type" value="Genomic_DNA"/>
</dbReference>
<dbReference type="InterPro" id="IPR045469">
    <property type="entry name" value="Nis1"/>
</dbReference>
<keyword evidence="3" id="KW-1185">Reference proteome</keyword>
<feature type="signal peptide" evidence="1">
    <location>
        <begin position="1"/>
        <end position="19"/>
    </location>
</feature>
<feature type="chain" id="PRO_5023101284" description="Phosphatidylglycerol/phosphatidylinositol transfer protein" evidence="1">
    <location>
        <begin position="20"/>
        <end position="146"/>
    </location>
</feature>
<sequence>MQLLLTLAWLAAFVSSVLAQRIAIGAPAEWTNVKPGQNITVRVDRPNTLSSSQEVAIAIGLWPCGSTACSNIDVQEVLGNVLYSGPYAPKLVSPGLPPFQNFIVTVPVHFQPQEVSLSVAHFSLIGAGFEPFLEVANITLIIPKAN</sequence>
<dbReference type="InParanoid" id="A0A5C3PNW1"/>
<name>A0A5C3PNW1_9APHY</name>
<evidence type="ECO:0000313" key="3">
    <source>
        <dbReference type="Proteomes" id="UP000308197"/>
    </source>
</evidence>